<name>A0ABC9VVE2_GRUJA</name>
<sequence>MRLVPLPSHALDQQDTEHMENIKRMNNPIDFMGTTRTLKIEQMAGTKYSPLVPPSFSCMGEKSEMAPFGYDIHLYRNVISWGF</sequence>
<reference evidence="1 2" key="1">
    <citation type="submission" date="2024-06" db="EMBL/GenBank/DDBJ databases">
        <title>The draft genome of Grus japonensis, version 3.</title>
        <authorList>
            <person name="Nabeshima K."/>
            <person name="Suzuki S."/>
            <person name="Onuma M."/>
        </authorList>
    </citation>
    <scope>NUCLEOTIDE SEQUENCE [LARGE SCALE GENOMIC DNA]</scope>
    <source>
        <strain evidence="1 2">451A</strain>
    </source>
</reference>
<dbReference type="EMBL" id="BAAFJT010000001">
    <property type="protein sequence ID" value="GAB0175777.1"/>
    <property type="molecule type" value="Genomic_DNA"/>
</dbReference>
<accession>A0ABC9VVE2</accession>
<gene>
    <name evidence="1" type="ORF">GRJ2_000042900</name>
</gene>
<evidence type="ECO:0000313" key="1">
    <source>
        <dbReference type="EMBL" id="GAB0175777.1"/>
    </source>
</evidence>
<comment type="caution">
    <text evidence="1">The sequence shown here is derived from an EMBL/GenBank/DDBJ whole genome shotgun (WGS) entry which is preliminary data.</text>
</comment>
<proteinExistence type="predicted"/>
<organism evidence="1 2">
    <name type="scientific">Grus japonensis</name>
    <name type="common">Japanese crane</name>
    <name type="synonym">Red-crowned crane</name>
    <dbReference type="NCBI Taxonomy" id="30415"/>
    <lineage>
        <taxon>Eukaryota</taxon>
        <taxon>Metazoa</taxon>
        <taxon>Chordata</taxon>
        <taxon>Craniata</taxon>
        <taxon>Vertebrata</taxon>
        <taxon>Euteleostomi</taxon>
        <taxon>Archelosauria</taxon>
        <taxon>Archosauria</taxon>
        <taxon>Dinosauria</taxon>
        <taxon>Saurischia</taxon>
        <taxon>Theropoda</taxon>
        <taxon>Coelurosauria</taxon>
        <taxon>Aves</taxon>
        <taxon>Neognathae</taxon>
        <taxon>Neoaves</taxon>
        <taxon>Gruiformes</taxon>
        <taxon>Gruidae</taxon>
        <taxon>Grus</taxon>
    </lineage>
</organism>
<keyword evidence="2" id="KW-1185">Reference proteome</keyword>
<evidence type="ECO:0000313" key="2">
    <source>
        <dbReference type="Proteomes" id="UP001623348"/>
    </source>
</evidence>
<protein>
    <submittedName>
        <fullName evidence="1">Uncharacterized protein</fullName>
    </submittedName>
</protein>
<dbReference type="Proteomes" id="UP001623348">
    <property type="component" value="Unassembled WGS sequence"/>
</dbReference>
<dbReference type="AlphaFoldDB" id="A0ABC9VVE2"/>